<evidence type="ECO:0000256" key="1">
    <source>
        <dbReference type="SAM" id="Coils"/>
    </source>
</evidence>
<evidence type="ECO:0000313" key="3">
    <source>
        <dbReference type="Proteomes" id="UP000784128"/>
    </source>
</evidence>
<proteinExistence type="predicted"/>
<keyword evidence="1" id="KW-0175">Coiled coil</keyword>
<evidence type="ECO:0000313" key="2">
    <source>
        <dbReference type="EMBL" id="MBT1073473.1"/>
    </source>
</evidence>
<sequence length="87" mass="10300">MKEGKYLRFRCHIGHSYLPESLLADQTRAVTTALYSAMRTLEEKIASLRRIAQEIKEKLPKENQRYEQQVSELIEQKIIIQQLIRNL</sequence>
<dbReference type="EMBL" id="JAHDYS010000022">
    <property type="protein sequence ID" value="MBT1073473.1"/>
    <property type="molecule type" value="Genomic_DNA"/>
</dbReference>
<keyword evidence="3" id="KW-1185">Reference proteome</keyword>
<organism evidence="2 3">
    <name type="scientific">Pelotalea chapellei</name>
    <dbReference type="NCBI Taxonomy" id="44671"/>
    <lineage>
        <taxon>Bacteria</taxon>
        <taxon>Pseudomonadati</taxon>
        <taxon>Thermodesulfobacteriota</taxon>
        <taxon>Desulfuromonadia</taxon>
        <taxon>Geobacterales</taxon>
        <taxon>Geobacteraceae</taxon>
        <taxon>Pelotalea</taxon>
    </lineage>
</organism>
<protein>
    <submittedName>
        <fullName evidence="2">Uncharacterized protein</fullName>
    </submittedName>
</protein>
<feature type="coiled-coil region" evidence="1">
    <location>
        <begin position="38"/>
        <end position="76"/>
    </location>
</feature>
<dbReference type="RefSeq" id="WP_214301550.1">
    <property type="nucleotide sequence ID" value="NZ_JAHDYS010000022.1"/>
</dbReference>
<comment type="caution">
    <text evidence="2">The sequence shown here is derived from an EMBL/GenBank/DDBJ whole genome shotgun (WGS) entry which is preliminary data.</text>
</comment>
<name>A0ABS5UCN9_9BACT</name>
<reference evidence="2 3" key="1">
    <citation type="submission" date="2021-05" db="EMBL/GenBank/DDBJ databases">
        <title>The draft genome of Geobacter chapellei DSM 13688.</title>
        <authorList>
            <person name="Xu Z."/>
            <person name="Masuda Y."/>
            <person name="Itoh H."/>
            <person name="Senoo K."/>
        </authorList>
    </citation>
    <scope>NUCLEOTIDE SEQUENCE [LARGE SCALE GENOMIC DNA]</scope>
    <source>
        <strain evidence="2 3">DSM 13688</strain>
    </source>
</reference>
<dbReference type="Proteomes" id="UP000784128">
    <property type="component" value="Unassembled WGS sequence"/>
</dbReference>
<gene>
    <name evidence="2" type="ORF">KJB30_16925</name>
</gene>
<accession>A0ABS5UCN9</accession>